<evidence type="ECO:0000256" key="4">
    <source>
        <dbReference type="ARBA" id="ARBA00021581"/>
    </source>
</evidence>
<protein>
    <recommendedName>
        <fullName evidence="4">Undecaprenyl-diphosphatase</fullName>
        <ecNumber evidence="3">3.6.1.27</ecNumber>
    </recommendedName>
    <alternativeName>
        <fullName evidence="10">Undecaprenyl pyrophosphate phosphatase</fullName>
    </alternativeName>
</protein>
<organism evidence="13">
    <name type="scientific">marine sediment metagenome</name>
    <dbReference type="NCBI Taxonomy" id="412755"/>
    <lineage>
        <taxon>unclassified sequences</taxon>
        <taxon>metagenomes</taxon>
        <taxon>ecological metagenomes</taxon>
    </lineage>
</organism>
<comment type="caution">
    <text evidence="13">The sequence shown here is derived from an EMBL/GenBank/DDBJ whole genome shotgun (WGS) entry which is preliminary data.</text>
</comment>
<evidence type="ECO:0000256" key="3">
    <source>
        <dbReference type="ARBA" id="ARBA00012374"/>
    </source>
</evidence>
<sequence>MAVIVLFRKDIKELIISFFDSIYKLYQGENILNIFKNNSSSKLAWFLVISTIPAAIIGYTFRSYFEILFS</sequence>
<keyword evidence="7" id="KW-0378">Hydrolase</keyword>
<feature type="non-terminal residue" evidence="13">
    <location>
        <position position="70"/>
    </location>
</feature>
<accession>X1S7R6</accession>
<gene>
    <name evidence="13" type="ORF">S12H4_32203</name>
</gene>
<evidence type="ECO:0000256" key="2">
    <source>
        <dbReference type="ARBA" id="ARBA00010621"/>
    </source>
</evidence>
<evidence type="ECO:0000256" key="9">
    <source>
        <dbReference type="ARBA" id="ARBA00023136"/>
    </source>
</evidence>
<dbReference type="EC" id="3.6.1.27" evidence="3"/>
<keyword evidence="9 12" id="KW-0472">Membrane</keyword>
<evidence type="ECO:0000256" key="6">
    <source>
        <dbReference type="ARBA" id="ARBA00022692"/>
    </source>
</evidence>
<name>X1S7R6_9ZZZZ</name>
<comment type="similarity">
    <text evidence="2">Belongs to the UppP family.</text>
</comment>
<dbReference type="GO" id="GO:0005886">
    <property type="term" value="C:plasma membrane"/>
    <property type="evidence" value="ECO:0007669"/>
    <property type="project" value="UniProtKB-SubCell"/>
</dbReference>
<keyword evidence="8 12" id="KW-1133">Transmembrane helix</keyword>
<evidence type="ECO:0000256" key="7">
    <source>
        <dbReference type="ARBA" id="ARBA00022801"/>
    </source>
</evidence>
<keyword evidence="5" id="KW-1003">Cell membrane</keyword>
<evidence type="ECO:0000256" key="12">
    <source>
        <dbReference type="SAM" id="Phobius"/>
    </source>
</evidence>
<feature type="transmembrane region" description="Helical" evidence="12">
    <location>
        <begin position="43"/>
        <end position="61"/>
    </location>
</feature>
<dbReference type="InterPro" id="IPR003824">
    <property type="entry name" value="UppP"/>
</dbReference>
<comment type="catalytic activity">
    <reaction evidence="11">
        <text>di-trans,octa-cis-undecaprenyl diphosphate + H2O = di-trans,octa-cis-undecaprenyl phosphate + phosphate + H(+)</text>
        <dbReference type="Rhea" id="RHEA:28094"/>
        <dbReference type="ChEBI" id="CHEBI:15377"/>
        <dbReference type="ChEBI" id="CHEBI:15378"/>
        <dbReference type="ChEBI" id="CHEBI:43474"/>
        <dbReference type="ChEBI" id="CHEBI:58405"/>
        <dbReference type="ChEBI" id="CHEBI:60392"/>
        <dbReference type="EC" id="3.6.1.27"/>
    </reaction>
</comment>
<evidence type="ECO:0000256" key="8">
    <source>
        <dbReference type="ARBA" id="ARBA00022989"/>
    </source>
</evidence>
<dbReference type="GO" id="GO:0050380">
    <property type="term" value="F:undecaprenyl-diphosphatase activity"/>
    <property type="evidence" value="ECO:0007669"/>
    <property type="project" value="UniProtKB-EC"/>
</dbReference>
<reference evidence="13" key="1">
    <citation type="journal article" date="2014" name="Front. Microbiol.">
        <title>High frequency of phylogenetically diverse reductive dehalogenase-homologous genes in deep subseafloor sedimentary metagenomes.</title>
        <authorList>
            <person name="Kawai M."/>
            <person name="Futagami T."/>
            <person name="Toyoda A."/>
            <person name="Takaki Y."/>
            <person name="Nishi S."/>
            <person name="Hori S."/>
            <person name="Arai W."/>
            <person name="Tsubouchi T."/>
            <person name="Morono Y."/>
            <person name="Uchiyama I."/>
            <person name="Ito T."/>
            <person name="Fujiyama A."/>
            <person name="Inagaki F."/>
            <person name="Takami H."/>
        </authorList>
    </citation>
    <scope>NUCLEOTIDE SEQUENCE</scope>
    <source>
        <strain evidence="13">Expedition CK06-06</strain>
    </source>
</reference>
<dbReference type="Pfam" id="PF02673">
    <property type="entry name" value="BacA"/>
    <property type="match status" value="1"/>
</dbReference>
<evidence type="ECO:0000256" key="5">
    <source>
        <dbReference type="ARBA" id="ARBA00022475"/>
    </source>
</evidence>
<keyword evidence="6 12" id="KW-0812">Transmembrane</keyword>
<dbReference type="AlphaFoldDB" id="X1S7R6"/>
<dbReference type="EMBL" id="BARW01018861">
    <property type="protein sequence ID" value="GAI89097.1"/>
    <property type="molecule type" value="Genomic_DNA"/>
</dbReference>
<evidence type="ECO:0000313" key="13">
    <source>
        <dbReference type="EMBL" id="GAI89097.1"/>
    </source>
</evidence>
<evidence type="ECO:0000256" key="10">
    <source>
        <dbReference type="ARBA" id="ARBA00032707"/>
    </source>
</evidence>
<proteinExistence type="inferred from homology"/>
<evidence type="ECO:0000256" key="11">
    <source>
        <dbReference type="ARBA" id="ARBA00047594"/>
    </source>
</evidence>
<comment type="subcellular location">
    <subcellularLocation>
        <location evidence="1">Cell membrane</location>
        <topology evidence="1">Multi-pass membrane protein</topology>
    </subcellularLocation>
</comment>
<evidence type="ECO:0000256" key="1">
    <source>
        <dbReference type="ARBA" id="ARBA00004651"/>
    </source>
</evidence>